<proteinExistence type="predicted"/>
<dbReference type="AlphaFoldDB" id="A0AAD4R7A1"/>
<name>A0AAD4R7A1_9BILA</name>
<keyword evidence="2" id="KW-1185">Reference proteome</keyword>
<reference evidence="1" key="1">
    <citation type="submission" date="2022-01" db="EMBL/GenBank/DDBJ databases">
        <title>Genome Sequence Resource for Two Populations of Ditylenchus destructor, the Migratory Endoparasitic Phytonematode.</title>
        <authorList>
            <person name="Zhang H."/>
            <person name="Lin R."/>
            <person name="Xie B."/>
        </authorList>
    </citation>
    <scope>NUCLEOTIDE SEQUENCE</scope>
    <source>
        <strain evidence="1">BazhouSP</strain>
    </source>
</reference>
<dbReference type="EMBL" id="JAKKPZ010000012">
    <property type="protein sequence ID" value="KAI1714837.1"/>
    <property type="molecule type" value="Genomic_DNA"/>
</dbReference>
<accession>A0AAD4R7A1</accession>
<sequence>MSSFVSICCASNFLRQKRKDSRFQRKFLYVEKEISELQSTDHHGRSPPMFIQVCETAPGAFDYVSSRAAPQTYGKASPYDLLRMYGSAGG</sequence>
<evidence type="ECO:0000313" key="1">
    <source>
        <dbReference type="EMBL" id="KAI1714837.1"/>
    </source>
</evidence>
<organism evidence="1 2">
    <name type="scientific">Ditylenchus destructor</name>
    <dbReference type="NCBI Taxonomy" id="166010"/>
    <lineage>
        <taxon>Eukaryota</taxon>
        <taxon>Metazoa</taxon>
        <taxon>Ecdysozoa</taxon>
        <taxon>Nematoda</taxon>
        <taxon>Chromadorea</taxon>
        <taxon>Rhabditida</taxon>
        <taxon>Tylenchina</taxon>
        <taxon>Tylenchomorpha</taxon>
        <taxon>Sphaerularioidea</taxon>
        <taxon>Anguinidae</taxon>
        <taxon>Anguininae</taxon>
        <taxon>Ditylenchus</taxon>
    </lineage>
</organism>
<protein>
    <submittedName>
        <fullName evidence="1">Uncharacterized protein</fullName>
    </submittedName>
</protein>
<evidence type="ECO:0000313" key="2">
    <source>
        <dbReference type="Proteomes" id="UP001201812"/>
    </source>
</evidence>
<gene>
    <name evidence="1" type="ORF">DdX_08105</name>
</gene>
<comment type="caution">
    <text evidence="1">The sequence shown here is derived from an EMBL/GenBank/DDBJ whole genome shotgun (WGS) entry which is preliminary data.</text>
</comment>
<dbReference type="Proteomes" id="UP001201812">
    <property type="component" value="Unassembled WGS sequence"/>
</dbReference>